<dbReference type="InterPro" id="IPR011545">
    <property type="entry name" value="DEAD/DEAH_box_helicase_dom"/>
</dbReference>
<dbReference type="InterPro" id="IPR044764">
    <property type="entry name" value="DDX52/Rok1_DEADc"/>
</dbReference>
<dbReference type="EC" id="3.6.4.13" evidence="2"/>
<comment type="subcellular location">
    <subcellularLocation>
        <location evidence="1">Nucleus</location>
        <location evidence="1">Nucleolus</location>
    </subcellularLocation>
</comment>
<evidence type="ECO:0000313" key="16">
    <source>
        <dbReference type="EMBL" id="JAD09692.1"/>
    </source>
</evidence>
<organism evidence="16">
    <name type="scientific">Zeugodacus cucurbitae</name>
    <name type="common">Melon fruit fly</name>
    <name type="synonym">Bactrocera cucurbitae</name>
    <dbReference type="NCBI Taxonomy" id="28588"/>
    <lineage>
        <taxon>Eukaryota</taxon>
        <taxon>Metazoa</taxon>
        <taxon>Ecdysozoa</taxon>
        <taxon>Arthropoda</taxon>
        <taxon>Hexapoda</taxon>
        <taxon>Insecta</taxon>
        <taxon>Pterygota</taxon>
        <taxon>Neoptera</taxon>
        <taxon>Endopterygota</taxon>
        <taxon>Diptera</taxon>
        <taxon>Brachycera</taxon>
        <taxon>Muscomorpha</taxon>
        <taxon>Tephritoidea</taxon>
        <taxon>Tephritidae</taxon>
        <taxon>Zeugodacus</taxon>
        <taxon>Zeugodacus</taxon>
    </lineage>
</organism>
<reference evidence="16" key="1">
    <citation type="submission" date="2014-11" db="EMBL/GenBank/DDBJ databases">
        <authorList>
            <person name="Geib S."/>
        </authorList>
    </citation>
    <scope>NUCLEOTIDE SEQUENCE</scope>
</reference>
<feature type="region of interest" description="Disordered" evidence="13">
    <location>
        <begin position="77"/>
        <end position="96"/>
    </location>
</feature>
<dbReference type="AlphaFoldDB" id="A0A0A1XFF6"/>
<protein>
    <recommendedName>
        <fullName evidence="10">Probable ATP-dependent RNA helicase DDX52</fullName>
        <ecNumber evidence="2">3.6.4.13</ecNumber>
    </recommendedName>
</protein>
<evidence type="ECO:0000256" key="10">
    <source>
        <dbReference type="ARBA" id="ARBA00044533"/>
    </source>
</evidence>
<evidence type="ECO:0000256" key="2">
    <source>
        <dbReference type="ARBA" id="ARBA00012552"/>
    </source>
</evidence>
<dbReference type="SMART" id="SM00487">
    <property type="entry name" value="DEXDc"/>
    <property type="match status" value="1"/>
</dbReference>
<evidence type="ECO:0000259" key="14">
    <source>
        <dbReference type="PROSITE" id="PS51192"/>
    </source>
</evidence>
<dbReference type="Pfam" id="PF00270">
    <property type="entry name" value="DEAD"/>
    <property type="match status" value="1"/>
</dbReference>
<dbReference type="EMBL" id="GBXI01004600">
    <property type="protein sequence ID" value="JAD09692.1"/>
    <property type="molecule type" value="Transcribed_RNA"/>
</dbReference>
<proteinExistence type="inferred from homology"/>
<dbReference type="GO" id="GO:0003724">
    <property type="term" value="F:RNA helicase activity"/>
    <property type="evidence" value="ECO:0007669"/>
    <property type="project" value="UniProtKB-EC"/>
</dbReference>
<dbReference type="GO" id="GO:0030490">
    <property type="term" value="P:maturation of SSU-rRNA"/>
    <property type="evidence" value="ECO:0007669"/>
    <property type="project" value="InterPro"/>
</dbReference>
<dbReference type="SUPFAM" id="SSF52540">
    <property type="entry name" value="P-loop containing nucleoside triphosphate hydrolases"/>
    <property type="match status" value="1"/>
</dbReference>
<dbReference type="GO" id="GO:0005829">
    <property type="term" value="C:cytosol"/>
    <property type="evidence" value="ECO:0007669"/>
    <property type="project" value="TreeGrafter"/>
</dbReference>
<dbReference type="CDD" id="cd17957">
    <property type="entry name" value="DEADc_DDX52"/>
    <property type="match status" value="1"/>
</dbReference>
<evidence type="ECO:0000256" key="9">
    <source>
        <dbReference type="ARBA" id="ARBA00024355"/>
    </source>
</evidence>
<evidence type="ECO:0000256" key="7">
    <source>
        <dbReference type="ARBA" id="ARBA00022884"/>
    </source>
</evidence>
<evidence type="ECO:0000256" key="6">
    <source>
        <dbReference type="ARBA" id="ARBA00022840"/>
    </source>
</evidence>
<dbReference type="PANTHER" id="PTHR47959">
    <property type="entry name" value="ATP-DEPENDENT RNA HELICASE RHLE-RELATED"/>
    <property type="match status" value="1"/>
</dbReference>
<name>A0A0A1XFF6_ZEUCU</name>
<evidence type="ECO:0000256" key="5">
    <source>
        <dbReference type="ARBA" id="ARBA00022806"/>
    </source>
</evidence>
<evidence type="ECO:0000256" key="12">
    <source>
        <dbReference type="RuleBase" id="RU000492"/>
    </source>
</evidence>
<dbReference type="SMART" id="SM00490">
    <property type="entry name" value="HELICc"/>
    <property type="match status" value="1"/>
</dbReference>
<evidence type="ECO:0000256" key="13">
    <source>
        <dbReference type="SAM" id="MobiDB-lite"/>
    </source>
</evidence>
<sequence>MDTHDIFLQLTRGARFNSKPKALVKAKQNPAVEVQESKAAQYIIAAKATNSDEDSVTDGFSSEEEAESFNYINVKDDVQERTKKPKKTVTPEEREAKLQEEMVTTIRKENLITVRGKNIAPPVTTFAELKNDYGMCDRLLQNLAIATYSKPTPIQMQAMPLLLQGRNVMASAPTGSGKTIAFLAPIINDLRKPSKVGFRAVVLAPTRELAAQIYRESIQLAQQTALKIHFQTKANNNNEATGSGNKKYDILISTPNRVRFLLEQEPPALRLAEVEWLVIDEADRLMEEGINNFKDQVDVILAACTNKKKKLALFSATYTVPVAKWAIRNLPNLARVIVGHENSATNSVEQELLFVGSEGGKLLAIRDMVRKGLKPPVLVFVQSKERAKELFQELLYDGINVDLIHADRSQQQRDNCVRAFREGHIWVLICTELMGRGIDFKGVNLVINYDFPPSVISYIHRIGRTGRAGRNGKAITFFTQSDTPNLRSIAKIIKESNGKVPDFILNMKKQRKSERKWLENHAPKRETISTRISKNAEKAKEKDSAEKTEKPMAKKRKANAEFEKKAGKTKLNAKKSTNLEPTANKRIKLKKQ</sequence>
<dbReference type="Gene3D" id="3.40.50.300">
    <property type="entry name" value="P-loop containing nucleotide triphosphate hydrolases"/>
    <property type="match status" value="2"/>
</dbReference>
<dbReference type="PROSITE" id="PS51192">
    <property type="entry name" value="HELICASE_ATP_BIND_1"/>
    <property type="match status" value="1"/>
</dbReference>
<dbReference type="GO" id="GO:0003723">
    <property type="term" value="F:RNA binding"/>
    <property type="evidence" value="ECO:0007669"/>
    <property type="project" value="UniProtKB-KW"/>
</dbReference>
<reference evidence="16" key="2">
    <citation type="journal article" date="2015" name="Gigascience">
        <title>Reconstructing a comprehensive transcriptome assembly of a white-pupal translocated strain of the pest fruit fly Bactrocera cucurbitae.</title>
        <authorList>
            <person name="Sim S.B."/>
            <person name="Calla B."/>
            <person name="Hall B."/>
            <person name="DeRego T."/>
            <person name="Geib S.M."/>
        </authorList>
    </citation>
    <scope>NUCLEOTIDE SEQUENCE</scope>
</reference>
<gene>
    <name evidence="16" type="primary">DDX52</name>
    <name evidence="16" type="ORF">g.33657</name>
</gene>
<evidence type="ECO:0000256" key="1">
    <source>
        <dbReference type="ARBA" id="ARBA00004604"/>
    </source>
</evidence>
<dbReference type="GeneID" id="105211979"/>
<dbReference type="InterPro" id="IPR001650">
    <property type="entry name" value="Helicase_C-like"/>
</dbReference>
<dbReference type="OrthoDB" id="360161at2759"/>
<dbReference type="CDD" id="cd18787">
    <property type="entry name" value="SF2_C_DEAD"/>
    <property type="match status" value="1"/>
</dbReference>
<feature type="region of interest" description="Disordered" evidence="13">
    <location>
        <begin position="518"/>
        <end position="592"/>
    </location>
</feature>
<keyword evidence="8" id="KW-0539">Nucleus</keyword>
<dbReference type="GO" id="GO:0005730">
    <property type="term" value="C:nucleolus"/>
    <property type="evidence" value="ECO:0007669"/>
    <property type="project" value="UniProtKB-SubCell"/>
</dbReference>
<evidence type="ECO:0000256" key="4">
    <source>
        <dbReference type="ARBA" id="ARBA00022801"/>
    </source>
</evidence>
<dbReference type="CTD" id="39979"/>
<dbReference type="InterPro" id="IPR050079">
    <property type="entry name" value="DEAD_box_RNA_helicase"/>
</dbReference>
<dbReference type="InterPro" id="IPR014001">
    <property type="entry name" value="Helicase_ATP-bd"/>
</dbReference>
<evidence type="ECO:0000259" key="15">
    <source>
        <dbReference type="PROSITE" id="PS51194"/>
    </source>
</evidence>
<evidence type="ECO:0000256" key="11">
    <source>
        <dbReference type="ARBA" id="ARBA00047984"/>
    </source>
</evidence>
<evidence type="ECO:0000256" key="8">
    <source>
        <dbReference type="ARBA" id="ARBA00023242"/>
    </source>
</evidence>
<comment type="catalytic activity">
    <reaction evidence="11">
        <text>ATP + H2O = ADP + phosphate + H(+)</text>
        <dbReference type="Rhea" id="RHEA:13065"/>
        <dbReference type="ChEBI" id="CHEBI:15377"/>
        <dbReference type="ChEBI" id="CHEBI:15378"/>
        <dbReference type="ChEBI" id="CHEBI:30616"/>
        <dbReference type="ChEBI" id="CHEBI:43474"/>
        <dbReference type="ChEBI" id="CHEBI:456216"/>
        <dbReference type="EC" id="3.6.4.13"/>
    </reaction>
</comment>
<dbReference type="PROSITE" id="PS00039">
    <property type="entry name" value="DEAD_ATP_HELICASE"/>
    <property type="match status" value="1"/>
</dbReference>
<dbReference type="PANTHER" id="PTHR47959:SF15">
    <property type="entry name" value="RNA HELICASE"/>
    <property type="match status" value="1"/>
</dbReference>
<dbReference type="InterPro" id="IPR027417">
    <property type="entry name" value="P-loop_NTPase"/>
</dbReference>
<evidence type="ECO:0000256" key="3">
    <source>
        <dbReference type="ARBA" id="ARBA00022741"/>
    </source>
</evidence>
<dbReference type="PROSITE" id="PS51194">
    <property type="entry name" value="HELICASE_CTER"/>
    <property type="match status" value="1"/>
</dbReference>
<dbReference type="InterPro" id="IPR000629">
    <property type="entry name" value="RNA-helicase_DEAD-box_CS"/>
</dbReference>
<keyword evidence="6 12" id="KW-0067">ATP-binding</keyword>
<keyword evidence="3 12" id="KW-0547">Nucleotide-binding</keyword>
<keyword evidence="5 12" id="KW-0347">Helicase</keyword>
<keyword evidence="4 12" id="KW-0378">Hydrolase</keyword>
<keyword evidence="7" id="KW-0694">RNA-binding</keyword>
<accession>A0A0A1XFF6</accession>
<feature type="compositionally biased region" description="Basic and acidic residues" evidence="13">
    <location>
        <begin position="518"/>
        <end position="566"/>
    </location>
</feature>
<dbReference type="Pfam" id="PF00271">
    <property type="entry name" value="Helicase_C"/>
    <property type="match status" value="1"/>
</dbReference>
<feature type="domain" description="Helicase C-terminal" evidence="15">
    <location>
        <begin position="347"/>
        <end position="508"/>
    </location>
</feature>
<dbReference type="GO" id="GO:0016787">
    <property type="term" value="F:hydrolase activity"/>
    <property type="evidence" value="ECO:0007669"/>
    <property type="project" value="UniProtKB-KW"/>
</dbReference>
<comment type="similarity">
    <text evidence="9">Belongs to the DEAD box helicase family. DDX52/ROK1 subfamily.</text>
</comment>
<dbReference type="GO" id="GO:0005524">
    <property type="term" value="F:ATP binding"/>
    <property type="evidence" value="ECO:0007669"/>
    <property type="project" value="UniProtKB-KW"/>
</dbReference>
<dbReference type="FunFam" id="3.40.50.300:FF:000759">
    <property type="entry name" value="probable ATP-dependent RNA helicase DDX52"/>
    <property type="match status" value="1"/>
</dbReference>
<feature type="domain" description="Helicase ATP-binding" evidence="14">
    <location>
        <begin position="159"/>
        <end position="336"/>
    </location>
</feature>